<dbReference type="RefSeq" id="WP_006417745.1">
    <property type="nucleotide sequence ID" value="NZ_AENN01000006.1"/>
</dbReference>
<dbReference type="Pfam" id="PF13518">
    <property type="entry name" value="HTH_28"/>
    <property type="match status" value="1"/>
</dbReference>
<proteinExistence type="predicted"/>
<evidence type="ECO:0000313" key="2">
    <source>
        <dbReference type="EMBL" id="EFR31613.1"/>
    </source>
</evidence>
<name>E4KN07_9LACT</name>
<gene>
    <name evidence="2" type="ORF">HMPREF9257_0220</name>
</gene>
<organism evidence="2 3">
    <name type="scientific">Eremococcus coleocola ACS-139-V-Col8</name>
    <dbReference type="NCBI Taxonomy" id="908337"/>
    <lineage>
        <taxon>Bacteria</taxon>
        <taxon>Bacillati</taxon>
        <taxon>Bacillota</taxon>
        <taxon>Bacilli</taxon>
        <taxon>Lactobacillales</taxon>
        <taxon>Aerococcaceae</taxon>
        <taxon>Eremococcus</taxon>
    </lineage>
</organism>
<feature type="domain" description="Insertion element IS150 protein InsJ-like helix-turn-helix" evidence="1">
    <location>
        <begin position="8"/>
        <end position="54"/>
    </location>
</feature>
<keyword evidence="3" id="KW-1185">Reference proteome</keyword>
<sequence>MAKYSLDFKMKVVVEYLSNTIGYGLLGKKYKFKSSFQIEVWDNAYQAFGIEGLKGACQNKKIRETST</sequence>
<dbReference type="InterPro" id="IPR010921">
    <property type="entry name" value="Trp_repressor/repl_initiator"/>
</dbReference>
<dbReference type="EMBL" id="AENN01000006">
    <property type="protein sequence ID" value="EFR31613.1"/>
    <property type="molecule type" value="Genomic_DNA"/>
</dbReference>
<dbReference type="InterPro" id="IPR036388">
    <property type="entry name" value="WH-like_DNA-bd_sf"/>
</dbReference>
<dbReference type="Proteomes" id="UP000005990">
    <property type="component" value="Unassembled WGS sequence"/>
</dbReference>
<accession>E4KN07</accession>
<protein>
    <recommendedName>
        <fullName evidence="1">Insertion element IS150 protein InsJ-like helix-turn-helix domain-containing protein</fullName>
    </recommendedName>
</protein>
<dbReference type="InterPro" id="IPR055247">
    <property type="entry name" value="InsJ-like_HTH"/>
</dbReference>
<reference evidence="2 3" key="1">
    <citation type="submission" date="2010-10" db="EMBL/GenBank/DDBJ databases">
        <authorList>
            <person name="Durkin A.S."/>
            <person name="Madupu R."/>
            <person name="Torralba M."/>
            <person name="Gillis M."/>
            <person name="Methe B."/>
            <person name="Sutton G."/>
            <person name="Nelson K.E."/>
        </authorList>
    </citation>
    <scope>NUCLEOTIDE SEQUENCE [LARGE SCALE GENOMIC DNA]</scope>
    <source>
        <strain evidence="2 3">ACS-139-V-Col8</strain>
    </source>
</reference>
<evidence type="ECO:0000313" key="3">
    <source>
        <dbReference type="Proteomes" id="UP000005990"/>
    </source>
</evidence>
<evidence type="ECO:0000259" key="1">
    <source>
        <dbReference type="Pfam" id="PF13518"/>
    </source>
</evidence>
<dbReference type="OrthoDB" id="9781005at2"/>
<comment type="caution">
    <text evidence="2">The sequence shown here is derived from an EMBL/GenBank/DDBJ whole genome shotgun (WGS) entry which is preliminary data.</text>
</comment>
<dbReference type="Gene3D" id="1.10.10.10">
    <property type="entry name" value="Winged helix-like DNA-binding domain superfamily/Winged helix DNA-binding domain"/>
    <property type="match status" value="1"/>
</dbReference>
<dbReference type="SUPFAM" id="SSF48295">
    <property type="entry name" value="TrpR-like"/>
    <property type="match status" value="1"/>
</dbReference>
<dbReference type="GO" id="GO:0043565">
    <property type="term" value="F:sequence-specific DNA binding"/>
    <property type="evidence" value="ECO:0007669"/>
    <property type="project" value="InterPro"/>
</dbReference>
<dbReference type="AlphaFoldDB" id="E4KN07"/>